<dbReference type="GO" id="GO:0005737">
    <property type="term" value="C:cytoplasm"/>
    <property type="evidence" value="ECO:0007669"/>
    <property type="project" value="TreeGrafter"/>
</dbReference>
<feature type="chain" id="PRO_5042106269" description="NAD(P)-binding domain-containing protein" evidence="1">
    <location>
        <begin position="20"/>
        <end position="272"/>
    </location>
</feature>
<evidence type="ECO:0000256" key="1">
    <source>
        <dbReference type="SAM" id="SignalP"/>
    </source>
</evidence>
<dbReference type="AlphaFoldDB" id="A0AAE0FJK7"/>
<accession>A0AAE0FJK7</accession>
<dbReference type="Pfam" id="PF13460">
    <property type="entry name" value="NAD_binding_10"/>
    <property type="match status" value="1"/>
</dbReference>
<feature type="domain" description="NAD(P)-binding" evidence="2">
    <location>
        <begin position="40"/>
        <end position="166"/>
    </location>
</feature>
<gene>
    <name evidence="3" type="ORF">CYMTET_30160</name>
</gene>
<dbReference type="InterPro" id="IPR016040">
    <property type="entry name" value="NAD(P)-bd_dom"/>
</dbReference>
<proteinExistence type="predicted"/>
<protein>
    <recommendedName>
        <fullName evidence="2">NAD(P)-binding domain-containing protein</fullName>
    </recommendedName>
</protein>
<dbReference type="Gene3D" id="3.40.50.720">
    <property type="entry name" value="NAD(P)-binding Rossmann-like Domain"/>
    <property type="match status" value="1"/>
</dbReference>
<dbReference type="SUPFAM" id="SSF51735">
    <property type="entry name" value="NAD(P)-binding Rossmann-fold domains"/>
    <property type="match status" value="1"/>
</dbReference>
<dbReference type="EMBL" id="LGRX02017325">
    <property type="protein sequence ID" value="KAK3260905.1"/>
    <property type="molecule type" value="Genomic_DNA"/>
</dbReference>
<evidence type="ECO:0000313" key="3">
    <source>
        <dbReference type="EMBL" id="KAK3260905.1"/>
    </source>
</evidence>
<keyword evidence="1" id="KW-0732">Signal</keyword>
<organism evidence="3 4">
    <name type="scientific">Cymbomonas tetramitiformis</name>
    <dbReference type="NCBI Taxonomy" id="36881"/>
    <lineage>
        <taxon>Eukaryota</taxon>
        <taxon>Viridiplantae</taxon>
        <taxon>Chlorophyta</taxon>
        <taxon>Pyramimonadophyceae</taxon>
        <taxon>Pyramimonadales</taxon>
        <taxon>Pyramimonadaceae</taxon>
        <taxon>Cymbomonas</taxon>
    </lineage>
</organism>
<evidence type="ECO:0000313" key="4">
    <source>
        <dbReference type="Proteomes" id="UP001190700"/>
    </source>
</evidence>
<evidence type="ECO:0000259" key="2">
    <source>
        <dbReference type="Pfam" id="PF13460"/>
    </source>
</evidence>
<dbReference type="Proteomes" id="UP001190700">
    <property type="component" value="Unassembled WGS sequence"/>
</dbReference>
<sequence>MVWRLMSTLALGALSSSAASSIVAECAAKEAPQRRAIVFGATGATGQQVVKNLLNSKRSSWEVTAVSRRPFFNDTAGLVPLVVDNLGSKSAEVVSVTALLKGNYDAVFVCTGTTRGAAGSADAFVDVEVGLTRQWMRVGADVGVLHTAVVSAQHANKDLWVPSTLLHPLLYLRTLGQKQQAVIEAEFPSCSIFQPGMLNRLQGDRLWENVVNYMGIGLRVDHLARAMIADAEDKLETLNASFSREERDDAGEKVIEFFGGNVNIEVVARRYA</sequence>
<dbReference type="PANTHER" id="PTHR14097:SF7">
    <property type="entry name" value="OXIDOREDUCTASE HTATIP2"/>
    <property type="match status" value="1"/>
</dbReference>
<keyword evidence="4" id="KW-1185">Reference proteome</keyword>
<reference evidence="3 4" key="1">
    <citation type="journal article" date="2015" name="Genome Biol. Evol.">
        <title>Comparative Genomics of a Bacterivorous Green Alga Reveals Evolutionary Causalities and Consequences of Phago-Mixotrophic Mode of Nutrition.</title>
        <authorList>
            <person name="Burns J.A."/>
            <person name="Paasch A."/>
            <person name="Narechania A."/>
            <person name="Kim E."/>
        </authorList>
    </citation>
    <scope>NUCLEOTIDE SEQUENCE [LARGE SCALE GENOMIC DNA]</scope>
    <source>
        <strain evidence="3 4">PLY_AMNH</strain>
    </source>
</reference>
<dbReference type="GO" id="GO:0051170">
    <property type="term" value="P:import into nucleus"/>
    <property type="evidence" value="ECO:0007669"/>
    <property type="project" value="TreeGrafter"/>
</dbReference>
<dbReference type="InterPro" id="IPR036291">
    <property type="entry name" value="NAD(P)-bd_dom_sf"/>
</dbReference>
<dbReference type="PANTHER" id="PTHR14097">
    <property type="entry name" value="OXIDOREDUCTASE HTATIP2"/>
    <property type="match status" value="1"/>
</dbReference>
<name>A0AAE0FJK7_9CHLO</name>
<comment type="caution">
    <text evidence="3">The sequence shown here is derived from an EMBL/GenBank/DDBJ whole genome shotgun (WGS) entry which is preliminary data.</text>
</comment>
<feature type="signal peptide" evidence="1">
    <location>
        <begin position="1"/>
        <end position="19"/>
    </location>
</feature>